<feature type="non-terminal residue" evidence="2">
    <location>
        <position position="1"/>
    </location>
</feature>
<keyword evidence="3" id="KW-1185">Reference proteome</keyword>
<dbReference type="Proteomes" id="UP000249720">
    <property type="component" value="Unassembled WGS sequence"/>
</dbReference>
<protein>
    <submittedName>
        <fullName evidence="2">Uncharacterized protein</fullName>
    </submittedName>
</protein>
<dbReference type="AlphaFoldDB" id="A0A2W7T7C6"/>
<comment type="caution">
    <text evidence="2">The sequence shown here is derived from an EMBL/GenBank/DDBJ whole genome shotgun (WGS) entry which is preliminary data.</text>
</comment>
<evidence type="ECO:0000313" key="3">
    <source>
        <dbReference type="Proteomes" id="UP000249720"/>
    </source>
</evidence>
<dbReference type="EMBL" id="QKZV01000030">
    <property type="protein sequence ID" value="PZX59122.1"/>
    <property type="molecule type" value="Genomic_DNA"/>
</dbReference>
<feature type="region of interest" description="Disordered" evidence="1">
    <location>
        <begin position="31"/>
        <end position="99"/>
    </location>
</feature>
<reference evidence="2 3" key="1">
    <citation type="submission" date="2018-06" db="EMBL/GenBank/DDBJ databases">
        <title>Genomic Encyclopedia of Archaeal and Bacterial Type Strains, Phase II (KMG-II): from individual species to whole genera.</title>
        <authorList>
            <person name="Goeker M."/>
        </authorList>
    </citation>
    <scope>NUCLEOTIDE SEQUENCE [LARGE SCALE GENOMIC DNA]</scope>
    <source>
        <strain evidence="2 3">DSM 23241</strain>
    </source>
</reference>
<dbReference type="RefSeq" id="WP_170120480.1">
    <property type="nucleotide sequence ID" value="NZ_QKZV01000030.1"/>
</dbReference>
<proteinExistence type="predicted"/>
<organism evidence="2 3">
    <name type="scientific">Hydrotalea sandarakina</name>
    <dbReference type="NCBI Taxonomy" id="1004304"/>
    <lineage>
        <taxon>Bacteria</taxon>
        <taxon>Pseudomonadati</taxon>
        <taxon>Bacteroidota</taxon>
        <taxon>Chitinophagia</taxon>
        <taxon>Chitinophagales</taxon>
        <taxon>Chitinophagaceae</taxon>
        <taxon>Hydrotalea</taxon>
    </lineage>
</organism>
<sequence length="226" mass="23585">DGMEAQSANWPDDIAGSIYNHSSTFEGGLTVTTVDGDISGGGSSKESDGGDKKKKKKDGPIPPKNNYQKPDLKHVPSFNDFITPVSQTTNETKQESKTATNIAGKLVETTAQALEATKQATIGAQKLANSMSGTASEVLNGGKIVEVASRDLAIASAGITVVDGIQHGFKAHHVVDLAISGGIYFLCGSIPVAGWIVGGAYFITNIIVESKTGHSITENLFDSGKY</sequence>
<feature type="compositionally biased region" description="Polar residues" evidence="1">
    <location>
        <begin position="84"/>
        <end position="99"/>
    </location>
</feature>
<gene>
    <name evidence="2" type="ORF">LX80_02873</name>
</gene>
<accession>A0A2W7T7C6</accession>
<name>A0A2W7T7C6_9BACT</name>
<evidence type="ECO:0000313" key="2">
    <source>
        <dbReference type="EMBL" id="PZX59122.1"/>
    </source>
</evidence>
<evidence type="ECO:0000256" key="1">
    <source>
        <dbReference type="SAM" id="MobiDB-lite"/>
    </source>
</evidence>